<evidence type="ECO:0000313" key="2">
    <source>
        <dbReference type="EMBL" id="CUF50026.1"/>
    </source>
</evidence>
<organism evidence="2 3">
    <name type="scientific">Bodo saltans</name>
    <name type="common">Flagellated protozoan</name>
    <dbReference type="NCBI Taxonomy" id="75058"/>
    <lineage>
        <taxon>Eukaryota</taxon>
        <taxon>Discoba</taxon>
        <taxon>Euglenozoa</taxon>
        <taxon>Kinetoplastea</taxon>
        <taxon>Metakinetoplastina</taxon>
        <taxon>Eubodonida</taxon>
        <taxon>Bodonidae</taxon>
        <taxon>Bodo</taxon>
    </lineage>
</organism>
<protein>
    <recommendedName>
        <fullName evidence="4">Protein kinase</fullName>
    </recommendedName>
</protein>
<gene>
    <name evidence="2" type="ORF">BSAL_63045</name>
</gene>
<feature type="compositionally biased region" description="Low complexity" evidence="1">
    <location>
        <begin position="145"/>
        <end position="160"/>
    </location>
</feature>
<dbReference type="Proteomes" id="UP000051952">
    <property type="component" value="Unassembled WGS sequence"/>
</dbReference>
<dbReference type="VEuPathDB" id="TriTrypDB:BSAL_63045"/>
<evidence type="ECO:0008006" key="4">
    <source>
        <dbReference type="Google" id="ProtNLM"/>
    </source>
</evidence>
<feature type="region of interest" description="Disordered" evidence="1">
    <location>
        <begin position="140"/>
        <end position="160"/>
    </location>
</feature>
<evidence type="ECO:0000313" key="3">
    <source>
        <dbReference type="Proteomes" id="UP000051952"/>
    </source>
</evidence>
<proteinExistence type="predicted"/>
<name>A0A0S4IV38_BODSA</name>
<feature type="region of interest" description="Disordered" evidence="1">
    <location>
        <begin position="402"/>
        <end position="423"/>
    </location>
</feature>
<reference evidence="3" key="1">
    <citation type="submission" date="2015-09" db="EMBL/GenBank/DDBJ databases">
        <authorList>
            <consortium name="Pathogen Informatics"/>
        </authorList>
    </citation>
    <scope>NUCLEOTIDE SEQUENCE [LARGE SCALE GENOMIC DNA]</scope>
    <source>
        <strain evidence="3">Lake Konstanz</strain>
    </source>
</reference>
<feature type="compositionally biased region" description="Polar residues" evidence="1">
    <location>
        <begin position="274"/>
        <end position="286"/>
    </location>
</feature>
<feature type="non-terminal residue" evidence="2">
    <location>
        <position position="1"/>
    </location>
</feature>
<evidence type="ECO:0000256" key="1">
    <source>
        <dbReference type="SAM" id="MobiDB-lite"/>
    </source>
</evidence>
<dbReference type="InterPro" id="IPR011009">
    <property type="entry name" value="Kinase-like_dom_sf"/>
</dbReference>
<feature type="region of interest" description="Disordered" evidence="1">
    <location>
        <begin position="367"/>
        <end position="386"/>
    </location>
</feature>
<feature type="region of interest" description="Disordered" evidence="1">
    <location>
        <begin position="255"/>
        <end position="286"/>
    </location>
</feature>
<dbReference type="EMBL" id="CYKH01000340">
    <property type="protein sequence ID" value="CUF50026.1"/>
    <property type="molecule type" value="Genomic_DNA"/>
</dbReference>
<keyword evidence="3" id="KW-1185">Reference proteome</keyword>
<dbReference type="OrthoDB" id="68483at2759"/>
<dbReference type="Gene3D" id="3.30.200.20">
    <property type="entry name" value="Phosphorylase Kinase, domain 1"/>
    <property type="match status" value="1"/>
</dbReference>
<accession>A0A0S4IV38</accession>
<feature type="region of interest" description="Disordered" evidence="1">
    <location>
        <begin position="176"/>
        <end position="200"/>
    </location>
</feature>
<feature type="non-terminal residue" evidence="2">
    <location>
        <position position="496"/>
    </location>
</feature>
<sequence>HSHQAQLLTLAELLERADGILASLSTPADCAGHQNNVNASSVKATKHHRSTSNAVTASSAGRVLERIQEAMASGQFTPLLHQQAAPQSYRRGKVEAAPVDPKILHQHELHENEAANLSHQPEATNSEVSDLCHHQHLQNHLVTQSPTSATSSSNSPASNAMAMDDAARKGFNVAGTASTTTEKPVKRSEDNNNDITPSSKISEQGILTHIRGLVHNARSLLSLEFRRHGVTLTPSTDNASPLDDGGVLRRAQSVFVGSSPQPPPFSPHNDDVRSQSSSPAIDNTSFGFAPPPLLPLETIAPIFRPPSTPFLFALQQQQLQKQQSHRLGHVVVFQEPETPQSVITAANYGSPSVTLSDQQQQHFHQVRPTFSSSGGDPSPRAADRMTSSPEFCRIYSTLTATRPPTTTDEQVSDVPAAPPPSRRVTNTLTHATDELSGHKMINQYLILDDIGEGACGKVKLAYSLERNITVAIKAVRRAPGGGTEGRSLGRRKGLKE</sequence>
<dbReference type="AlphaFoldDB" id="A0A0S4IV38"/>
<dbReference type="SUPFAM" id="SSF56112">
    <property type="entry name" value="Protein kinase-like (PK-like)"/>
    <property type="match status" value="1"/>
</dbReference>